<evidence type="ECO:0000313" key="12">
    <source>
        <dbReference type="Proteomes" id="UP000789738"/>
    </source>
</evidence>
<dbReference type="InterPro" id="IPR007694">
    <property type="entry name" value="DNA_helicase_DnaB-like_C"/>
</dbReference>
<dbReference type="GO" id="GO:0016787">
    <property type="term" value="F:hydrolase activity"/>
    <property type="evidence" value="ECO:0007669"/>
    <property type="project" value="UniProtKB-KW"/>
</dbReference>
<comment type="similarity">
    <text evidence="1">Belongs to the helicase family. DnaB subfamily.</text>
</comment>
<comment type="catalytic activity">
    <reaction evidence="10">
        <text>ATP + H2O = ADP + phosphate + H(+)</text>
        <dbReference type="Rhea" id="RHEA:13065"/>
        <dbReference type="ChEBI" id="CHEBI:15377"/>
        <dbReference type="ChEBI" id="CHEBI:15378"/>
        <dbReference type="ChEBI" id="CHEBI:30616"/>
        <dbReference type="ChEBI" id="CHEBI:43474"/>
        <dbReference type="ChEBI" id="CHEBI:456216"/>
        <dbReference type="EC" id="5.6.2.3"/>
    </reaction>
</comment>
<proteinExistence type="inferred from homology"/>
<reference evidence="11" key="1">
    <citation type="submission" date="2021-10" db="EMBL/GenBank/DDBJ databases">
        <authorList>
            <person name="Mesa V."/>
        </authorList>
    </citation>
    <scope>NUCLEOTIDE SEQUENCE</scope>
    <source>
        <strain evidence="11">CC3_PB</strain>
    </source>
</reference>
<keyword evidence="2" id="KW-0235">DNA replication</keyword>
<evidence type="ECO:0000256" key="6">
    <source>
        <dbReference type="ARBA" id="ARBA00022840"/>
    </source>
</evidence>
<gene>
    <name evidence="11" type="ORF">CNEO_40086</name>
</gene>
<evidence type="ECO:0000256" key="2">
    <source>
        <dbReference type="ARBA" id="ARBA00022705"/>
    </source>
</evidence>
<dbReference type="PANTHER" id="PTHR12873">
    <property type="entry name" value="T7-LIKE MITOCHONDRIAL DNA HELICASE"/>
    <property type="match status" value="1"/>
</dbReference>
<evidence type="ECO:0000256" key="7">
    <source>
        <dbReference type="ARBA" id="ARBA00023125"/>
    </source>
</evidence>
<dbReference type="InterPro" id="IPR016136">
    <property type="entry name" value="DNA_helicase_N/primase_C"/>
</dbReference>
<evidence type="ECO:0000256" key="10">
    <source>
        <dbReference type="ARBA" id="ARBA00048954"/>
    </source>
</evidence>
<dbReference type="SUPFAM" id="SSF48024">
    <property type="entry name" value="N-terminal domain of DnaB helicase"/>
    <property type="match status" value="1"/>
</dbReference>
<keyword evidence="8" id="KW-0413">Isomerase</keyword>
<dbReference type="GO" id="GO:0003697">
    <property type="term" value="F:single-stranded DNA binding"/>
    <property type="evidence" value="ECO:0007669"/>
    <property type="project" value="InterPro"/>
</dbReference>
<sequence length="447" mass="51428">MERFNLEIERAILGNCLLSKKTLIRLLERGVTTQDFYNTNNQKVFESLVESYSSKDSTDILIVSKIAISKGIKVSYLSELVSESIELSDITAYINELLNLRIVRERLKLAKDIQVGAITNDEEIKKRFDDIDFIKSKIGNSNTITTLDKVEIVDIYTMEKIPTGFKKIDEKLLGFVTGSLNIITGYNGNGKSTFLNQMCISESLSQGYKVFAYSPELTNSNLKSWLYPTIASDEHFINKTFKGTQYKTLGKVGIKYIDSWIKDKLFIYTDDSITTDEKQILFDMDRLAKQGVKVFIIDNLMKIDLKDSYKNEYMAQKIFVNKLKNFARKYGAIVHLVAHPRKPQQGNSKVTKFDIAGTGDITNLADYAISIKKITEQEKKKDPTLKDAYIEILKDRMRGLEFGIDLNFDKDRRRFYFDSQELNKDYGYTKECELIQIEVGQEVFDER</sequence>
<evidence type="ECO:0000256" key="3">
    <source>
        <dbReference type="ARBA" id="ARBA00022741"/>
    </source>
</evidence>
<name>A0AA86MQH5_9CLOT</name>
<dbReference type="SUPFAM" id="SSF52540">
    <property type="entry name" value="P-loop containing nucleoside triphosphate hydrolases"/>
    <property type="match status" value="1"/>
</dbReference>
<dbReference type="Proteomes" id="UP000789738">
    <property type="component" value="Unassembled WGS sequence"/>
</dbReference>
<comment type="caution">
    <text evidence="11">The sequence shown here is derived from an EMBL/GenBank/DDBJ whole genome shotgun (WGS) entry which is preliminary data.</text>
</comment>
<dbReference type="Pfam" id="PF03796">
    <property type="entry name" value="DnaB_C"/>
    <property type="match status" value="1"/>
</dbReference>
<dbReference type="GO" id="GO:0006260">
    <property type="term" value="P:DNA replication"/>
    <property type="evidence" value="ECO:0007669"/>
    <property type="project" value="UniProtKB-KW"/>
</dbReference>
<evidence type="ECO:0000256" key="9">
    <source>
        <dbReference type="ARBA" id="ARBA00044969"/>
    </source>
</evidence>
<dbReference type="InterPro" id="IPR036185">
    <property type="entry name" value="DNA_heli_DnaB-like_N_sf"/>
</dbReference>
<dbReference type="AlphaFoldDB" id="A0AA86MQH5"/>
<dbReference type="InterPro" id="IPR027417">
    <property type="entry name" value="P-loop_NTPase"/>
</dbReference>
<evidence type="ECO:0000256" key="1">
    <source>
        <dbReference type="ARBA" id="ARBA00008428"/>
    </source>
</evidence>
<dbReference type="GO" id="GO:0043139">
    <property type="term" value="F:5'-3' DNA helicase activity"/>
    <property type="evidence" value="ECO:0007669"/>
    <property type="project" value="UniProtKB-EC"/>
</dbReference>
<dbReference type="PANTHER" id="PTHR12873:SF6">
    <property type="entry name" value="TOPRIM DOMAIN-CONTAINING PROTEIN"/>
    <property type="match status" value="1"/>
</dbReference>
<evidence type="ECO:0000256" key="5">
    <source>
        <dbReference type="ARBA" id="ARBA00022806"/>
    </source>
</evidence>
<dbReference type="EC" id="5.6.2.3" evidence="9"/>
<keyword evidence="5 11" id="KW-0347">Helicase</keyword>
<keyword evidence="3" id="KW-0547">Nucleotide-binding</keyword>
<dbReference type="InterPro" id="IPR027032">
    <property type="entry name" value="Twinkle-like"/>
</dbReference>
<dbReference type="InterPro" id="IPR007693">
    <property type="entry name" value="DNA_helicase_DnaB-like_N"/>
</dbReference>
<evidence type="ECO:0000256" key="4">
    <source>
        <dbReference type="ARBA" id="ARBA00022801"/>
    </source>
</evidence>
<dbReference type="GO" id="GO:0005524">
    <property type="term" value="F:ATP binding"/>
    <property type="evidence" value="ECO:0007669"/>
    <property type="project" value="UniProtKB-KW"/>
</dbReference>
<keyword evidence="7" id="KW-0238">DNA-binding</keyword>
<dbReference type="Gene3D" id="3.40.50.300">
    <property type="entry name" value="P-loop containing nucleotide triphosphate hydrolases"/>
    <property type="match status" value="1"/>
</dbReference>
<protein>
    <recommendedName>
        <fullName evidence="9">DNA 5'-3' helicase</fullName>
        <ecNumber evidence="9">5.6.2.3</ecNumber>
    </recommendedName>
</protein>
<dbReference type="EMBL" id="CAKJVE010000004">
    <property type="protein sequence ID" value="CAG9702640.1"/>
    <property type="molecule type" value="Genomic_DNA"/>
</dbReference>
<dbReference type="PROSITE" id="PS51199">
    <property type="entry name" value="SF4_HELICASE"/>
    <property type="match status" value="1"/>
</dbReference>
<organism evidence="11 12">
    <name type="scientific">Clostridium neonatale</name>
    <dbReference type="NCBI Taxonomy" id="137838"/>
    <lineage>
        <taxon>Bacteria</taxon>
        <taxon>Bacillati</taxon>
        <taxon>Bacillota</taxon>
        <taxon>Clostridia</taxon>
        <taxon>Eubacteriales</taxon>
        <taxon>Clostridiaceae</taxon>
        <taxon>Clostridium</taxon>
    </lineage>
</organism>
<keyword evidence="6" id="KW-0067">ATP-binding</keyword>
<evidence type="ECO:0000313" key="11">
    <source>
        <dbReference type="EMBL" id="CAG9702640.1"/>
    </source>
</evidence>
<dbReference type="RefSeq" id="WP_210887278.1">
    <property type="nucleotide sequence ID" value="NZ_CAKJVE010000004.1"/>
</dbReference>
<accession>A0AA86MQH5</accession>
<dbReference type="Pfam" id="PF00772">
    <property type="entry name" value="DnaB"/>
    <property type="match status" value="1"/>
</dbReference>
<keyword evidence="4 11" id="KW-0378">Hydrolase</keyword>
<dbReference type="Gene3D" id="1.10.860.10">
    <property type="entry name" value="DNAb Helicase, Chain A"/>
    <property type="match status" value="1"/>
</dbReference>
<evidence type="ECO:0000256" key="8">
    <source>
        <dbReference type="ARBA" id="ARBA00023235"/>
    </source>
</evidence>